<comment type="caution">
    <text evidence="2">The sequence shown here is derived from an EMBL/GenBank/DDBJ whole genome shotgun (WGS) entry which is preliminary data.</text>
</comment>
<gene>
    <name evidence="2" type="ORF">FYJ80_11405</name>
</gene>
<evidence type="ECO:0000313" key="2">
    <source>
        <dbReference type="EMBL" id="MSU07352.1"/>
    </source>
</evidence>
<dbReference type="InterPro" id="IPR009057">
    <property type="entry name" value="Homeodomain-like_sf"/>
</dbReference>
<dbReference type="RefSeq" id="WP_154427028.1">
    <property type="nucleotide sequence ID" value="NZ_VUNN01000044.1"/>
</dbReference>
<dbReference type="Pfam" id="PF13565">
    <property type="entry name" value="HTH_32"/>
    <property type="match status" value="1"/>
</dbReference>
<name>A0A7X2PEK1_9SPIO</name>
<keyword evidence="3" id="KW-1185">Reference proteome</keyword>
<reference evidence="2 3" key="1">
    <citation type="submission" date="2019-08" db="EMBL/GenBank/DDBJ databases">
        <title>In-depth cultivation of the pig gut microbiome towards novel bacterial diversity and tailored functional studies.</title>
        <authorList>
            <person name="Wylensek D."/>
            <person name="Hitch T.C.A."/>
            <person name="Clavel T."/>
        </authorList>
    </citation>
    <scope>NUCLEOTIDE SEQUENCE [LARGE SCALE GENOMIC DNA]</scope>
    <source>
        <strain evidence="2 3">NM-380-WT-3C1</strain>
    </source>
</reference>
<dbReference type="EMBL" id="VUNN01000044">
    <property type="protein sequence ID" value="MSU07352.1"/>
    <property type="molecule type" value="Genomic_DNA"/>
</dbReference>
<dbReference type="GO" id="GO:0003676">
    <property type="term" value="F:nucleic acid binding"/>
    <property type="evidence" value="ECO:0007669"/>
    <property type="project" value="InterPro"/>
</dbReference>
<dbReference type="Pfam" id="PF00665">
    <property type="entry name" value="rve"/>
    <property type="match status" value="1"/>
</dbReference>
<protein>
    <submittedName>
        <fullName evidence="2">Transposase</fullName>
    </submittedName>
</protein>
<evidence type="ECO:0000259" key="1">
    <source>
        <dbReference type="PROSITE" id="PS50994"/>
    </source>
</evidence>
<dbReference type="SUPFAM" id="SSF46689">
    <property type="entry name" value="Homeodomain-like"/>
    <property type="match status" value="1"/>
</dbReference>
<dbReference type="Proteomes" id="UP000460549">
    <property type="component" value="Unassembled WGS sequence"/>
</dbReference>
<dbReference type="GO" id="GO:0015074">
    <property type="term" value="P:DNA integration"/>
    <property type="evidence" value="ECO:0007669"/>
    <property type="project" value="InterPro"/>
</dbReference>
<dbReference type="PROSITE" id="PS50994">
    <property type="entry name" value="INTEGRASE"/>
    <property type="match status" value="1"/>
</dbReference>
<accession>A0A7X2PEK1</accession>
<dbReference type="SUPFAM" id="SSF53098">
    <property type="entry name" value="Ribonuclease H-like"/>
    <property type="match status" value="1"/>
</dbReference>
<sequence length="413" mass="48226">MTEAERNSIALFRYGILAPFIQRQVAIANKWSYFNKIAEKQYEYIDGTMKTISPSTLCRWYDAYQKDGFDALKPERRSDLGTQRKIDKELESLIAYYINEYPRLPATQIYETLVNKGDINSKSISLSTITRYVTKQKQAKGINKVTTEYKRYEKEHINEVWYGDTTYGPYLTVNGNKTRVYIIALIDDASRKIVACEAFFEDNYINLLKVIKSGITTCGKPKMFSFDNGSNYRSGQMNLLGARIGVGINFCPPFTPTSKSKIERFFRTLKDQYLCRIKPNDYRDLETFNKALKEYIQEYNTRPHSSLENNMSPNDRFYNESKLIIEMSEDQIEKSFLLEIERKVSADGVINIDCKEYEVDYRYQNQRITIRYSPDLSKVYVVDKFDNTLKEIKLLDKKANSSIKRIKVKLAED</sequence>
<proteinExistence type="predicted"/>
<dbReference type="InterPro" id="IPR036397">
    <property type="entry name" value="RNaseH_sf"/>
</dbReference>
<dbReference type="PANTHER" id="PTHR35004:SF6">
    <property type="entry name" value="TRANSPOSASE"/>
    <property type="match status" value="1"/>
</dbReference>
<dbReference type="Gene3D" id="3.30.420.10">
    <property type="entry name" value="Ribonuclease H-like superfamily/Ribonuclease H"/>
    <property type="match status" value="1"/>
</dbReference>
<feature type="domain" description="Integrase catalytic" evidence="1">
    <location>
        <begin position="151"/>
        <end position="321"/>
    </location>
</feature>
<dbReference type="PANTHER" id="PTHR35004">
    <property type="entry name" value="TRANSPOSASE RV3428C-RELATED"/>
    <property type="match status" value="1"/>
</dbReference>
<dbReference type="InterPro" id="IPR012337">
    <property type="entry name" value="RNaseH-like_sf"/>
</dbReference>
<dbReference type="InterPro" id="IPR001584">
    <property type="entry name" value="Integrase_cat-core"/>
</dbReference>
<dbReference type="AlphaFoldDB" id="A0A7X2PEK1"/>
<organism evidence="2 3">
    <name type="scientific">Bullifex porci</name>
    <dbReference type="NCBI Taxonomy" id="2606638"/>
    <lineage>
        <taxon>Bacteria</taxon>
        <taxon>Pseudomonadati</taxon>
        <taxon>Spirochaetota</taxon>
        <taxon>Spirochaetia</taxon>
        <taxon>Spirochaetales</taxon>
        <taxon>Spirochaetaceae</taxon>
        <taxon>Bullifex</taxon>
    </lineage>
</organism>
<evidence type="ECO:0000313" key="3">
    <source>
        <dbReference type="Proteomes" id="UP000460549"/>
    </source>
</evidence>